<dbReference type="Proteomes" id="UP000835052">
    <property type="component" value="Unassembled WGS sequence"/>
</dbReference>
<dbReference type="OrthoDB" id="5862063at2759"/>
<dbReference type="PANTHER" id="PTHR36955">
    <property type="entry name" value="SECRETED NEMATODE CLADE V PROTEIN GENE FAMILY"/>
    <property type="match status" value="1"/>
</dbReference>
<dbReference type="AlphaFoldDB" id="A0A8S1GUM5"/>
<organism evidence="1 2">
    <name type="scientific">Caenorhabditis auriculariae</name>
    <dbReference type="NCBI Taxonomy" id="2777116"/>
    <lineage>
        <taxon>Eukaryota</taxon>
        <taxon>Metazoa</taxon>
        <taxon>Ecdysozoa</taxon>
        <taxon>Nematoda</taxon>
        <taxon>Chromadorea</taxon>
        <taxon>Rhabditida</taxon>
        <taxon>Rhabditina</taxon>
        <taxon>Rhabditomorpha</taxon>
        <taxon>Rhabditoidea</taxon>
        <taxon>Rhabditidae</taxon>
        <taxon>Peloderinae</taxon>
        <taxon>Caenorhabditis</taxon>
    </lineage>
</organism>
<comment type="caution">
    <text evidence="1">The sequence shown here is derived from an EMBL/GenBank/DDBJ whole genome shotgun (WGS) entry which is preliminary data.</text>
</comment>
<sequence length="193" mass="21752">MTTKVTMNGKSYFGVQFSMREVLGPCQKLRMFIKNAVSWSSDSAIFLVMSFATFTITEACHSSVMMDSTTQRDCETRAVIILKSTYIWDEQRTGVYEKKFSKNLKDLQTYSHTSIDSFGEITRQVVKLEAPRGSIYGERVTVEKLSKDCADVQEVVRKAVSWSDDIPTATIHCRCNPAKDIFKLTSTSPANTP</sequence>
<reference evidence="1" key="1">
    <citation type="submission" date="2020-10" db="EMBL/GenBank/DDBJ databases">
        <authorList>
            <person name="Kikuchi T."/>
        </authorList>
    </citation>
    <scope>NUCLEOTIDE SEQUENCE</scope>
    <source>
        <strain evidence="1">NKZ352</strain>
    </source>
</reference>
<evidence type="ECO:0000313" key="2">
    <source>
        <dbReference type="Proteomes" id="UP000835052"/>
    </source>
</evidence>
<proteinExistence type="predicted"/>
<dbReference type="InterPro" id="IPR035126">
    <property type="entry name" value="SCVP"/>
</dbReference>
<evidence type="ECO:0000313" key="1">
    <source>
        <dbReference type="EMBL" id="CAD6186774.1"/>
    </source>
</evidence>
<name>A0A8S1GUM5_9PELO</name>
<dbReference type="Pfam" id="PF17619">
    <property type="entry name" value="SCVP"/>
    <property type="match status" value="1"/>
</dbReference>
<dbReference type="EMBL" id="CAJGYM010000005">
    <property type="protein sequence ID" value="CAD6186774.1"/>
    <property type="molecule type" value="Genomic_DNA"/>
</dbReference>
<gene>
    <name evidence="1" type="ORF">CAUJ_LOCUS2693</name>
</gene>
<accession>A0A8S1GUM5</accession>
<protein>
    <submittedName>
        <fullName evidence="1">Uncharacterized protein</fullName>
    </submittedName>
</protein>
<dbReference type="PANTHER" id="PTHR36955:SF1">
    <property type="entry name" value="SECRETED NEMATODE CLADE V PROTEIN GENE FAMILY"/>
    <property type="match status" value="1"/>
</dbReference>
<keyword evidence="2" id="KW-1185">Reference proteome</keyword>